<dbReference type="InterPro" id="IPR034660">
    <property type="entry name" value="DinB/YfiT-like"/>
</dbReference>
<dbReference type="Proteomes" id="UP000245683">
    <property type="component" value="Unassembled WGS sequence"/>
</dbReference>
<evidence type="ECO:0000313" key="3">
    <source>
        <dbReference type="Proteomes" id="UP000245683"/>
    </source>
</evidence>
<proteinExistence type="predicted"/>
<dbReference type="GO" id="GO:0046872">
    <property type="term" value="F:metal ion binding"/>
    <property type="evidence" value="ECO:0007669"/>
    <property type="project" value="InterPro"/>
</dbReference>
<evidence type="ECO:0000259" key="1">
    <source>
        <dbReference type="Pfam" id="PF11716"/>
    </source>
</evidence>
<keyword evidence="3" id="KW-1185">Reference proteome</keyword>
<sequence length="201" mass="21963">MHMIPDLRVEDEVAVRASMALVERVRPEDLERPTPCAGWDLAGLLAHMTAQHRGFAASAGGHGTYMDVWRVRPLGGSPAADYADASEQVITAFAAHDVLERMFALPEFGDGVRVPGRRAISFHFIDYVVHGWDIARSLALPFALPADLLQTAVPIAEAIPDDDRRLAPGTAFAPRLPIPDDRDPLERILALVGRSSSWPKD</sequence>
<gene>
    <name evidence="2" type="ORF">DLJ46_08800</name>
</gene>
<dbReference type="Gene3D" id="1.20.120.450">
    <property type="entry name" value="dinb family like domain"/>
    <property type="match status" value="1"/>
</dbReference>
<dbReference type="InterPro" id="IPR017517">
    <property type="entry name" value="Maleyloyr_isom"/>
</dbReference>
<dbReference type="NCBIfam" id="TIGR03086">
    <property type="entry name" value="TIGR03086 family metal-binding protein"/>
    <property type="match status" value="1"/>
</dbReference>
<dbReference type="AlphaFoldDB" id="A0A317KA80"/>
<organism evidence="2 3">
    <name type="scientific">Micromonospora globispora</name>
    <dbReference type="NCBI Taxonomy" id="1450148"/>
    <lineage>
        <taxon>Bacteria</taxon>
        <taxon>Bacillati</taxon>
        <taxon>Actinomycetota</taxon>
        <taxon>Actinomycetes</taxon>
        <taxon>Micromonosporales</taxon>
        <taxon>Micromonosporaceae</taxon>
        <taxon>Micromonospora</taxon>
    </lineage>
</organism>
<protein>
    <submittedName>
        <fullName evidence="2">TIGR03086 family protein</fullName>
    </submittedName>
</protein>
<dbReference type="EMBL" id="QGSV01000128">
    <property type="protein sequence ID" value="PWU49730.1"/>
    <property type="molecule type" value="Genomic_DNA"/>
</dbReference>
<name>A0A317KA80_9ACTN</name>
<accession>A0A317KA80</accession>
<comment type="caution">
    <text evidence="2">The sequence shown here is derived from an EMBL/GenBank/DDBJ whole genome shotgun (WGS) entry which is preliminary data.</text>
</comment>
<dbReference type="SUPFAM" id="SSF109854">
    <property type="entry name" value="DinB/YfiT-like putative metalloenzymes"/>
    <property type="match status" value="1"/>
</dbReference>
<dbReference type="RefSeq" id="WP_109944160.1">
    <property type="nucleotide sequence ID" value="NZ_QGGF01000709.1"/>
</dbReference>
<dbReference type="Pfam" id="PF11716">
    <property type="entry name" value="MDMPI_N"/>
    <property type="match status" value="1"/>
</dbReference>
<feature type="domain" description="Mycothiol-dependent maleylpyruvate isomerase metal-binding" evidence="1">
    <location>
        <begin position="14"/>
        <end position="135"/>
    </location>
</feature>
<dbReference type="NCBIfam" id="TIGR03083">
    <property type="entry name" value="maleylpyruvate isomerase family mycothiol-dependent enzyme"/>
    <property type="match status" value="1"/>
</dbReference>
<dbReference type="OrthoDB" id="5185819at2"/>
<dbReference type="InterPro" id="IPR024344">
    <property type="entry name" value="MDMPI_metal-binding"/>
</dbReference>
<reference evidence="3" key="1">
    <citation type="submission" date="2018-05" db="EMBL/GenBank/DDBJ databases">
        <title>Micromonospora globispora sp. nov. and Micromonospora rugosa sp. nov., isolated from marine sediment.</title>
        <authorList>
            <person name="Carro L."/>
            <person name="Aysel V."/>
            <person name="Cetin D."/>
            <person name="Igual J.M."/>
            <person name="Klenk H.-P."/>
            <person name="Trujillo M.E."/>
            <person name="Sahin N."/>
        </authorList>
    </citation>
    <scope>NUCLEOTIDE SEQUENCE [LARGE SCALE GENOMIC DNA]</scope>
    <source>
        <strain evidence="3">S2904</strain>
    </source>
</reference>
<evidence type="ECO:0000313" key="2">
    <source>
        <dbReference type="EMBL" id="PWU49730.1"/>
    </source>
</evidence>
<dbReference type="InterPro" id="IPR017520">
    <property type="entry name" value="CHP03086"/>
</dbReference>